<dbReference type="PANTHER" id="PTHR30046:SF0">
    <property type="entry name" value="FLAGELLAR M-RING PROTEIN"/>
    <property type="match status" value="1"/>
</dbReference>
<dbReference type="PRINTS" id="PR01009">
    <property type="entry name" value="FLGMRINGFLIF"/>
</dbReference>
<dbReference type="Pfam" id="PF08345">
    <property type="entry name" value="YscJ_FliF_C"/>
    <property type="match status" value="1"/>
</dbReference>
<keyword evidence="15" id="KW-1185">Reference proteome</keyword>
<protein>
    <recommendedName>
        <fullName evidence="9">Flagellar M-ring protein</fullName>
    </recommendedName>
</protein>
<evidence type="ECO:0000256" key="6">
    <source>
        <dbReference type="ARBA" id="ARBA00022989"/>
    </source>
</evidence>
<reference evidence="15" key="2">
    <citation type="journal article" date="2020" name="Int. J. Syst. Evol. Microbiol.">
        <title>Genomic insights into a novel species Rhodoferax aquaticus sp. nov., isolated from freshwater.</title>
        <authorList>
            <person name="Li T."/>
            <person name="Zhuo Y."/>
            <person name="Jin C.Z."/>
            <person name="Wu X."/>
            <person name="Ko S.R."/>
            <person name="Jin F.J."/>
            <person name="Ahn C.Y."/>
            <person name="Oh H.M."/>
            <person name="Lee H.G."/>
            <person name="Jin L."/>
        </authorList>
    </citation>
    <scope>NUCLEOTIDE SEQUENCE [LARGE SCALE GENOMIC DNA]</scope>
    <source>
        <strain evidence="15">Gr-4</strain>
    </source>
</reference>
<evidence type="ECO:0000256" key="1">
    <source>
        <dbReference type="ARBA" id="ARBA00004117"/>
    </source>
</evidence>
<feature type="transmembrane region" description="Helical" evidence="11">
    <location>
        <begin position="32"/>
        <end position="52"/>
    </location>
</feature>
<dbReference type="PIRSF" id="PIRSF004862">
    <property type="entry name" value="FliF"/>
    <property type="match status" value="1"/>
</dbReference>
<evidence type="ECO:0000256" key="7">
    <source>
        <dbReference type="ARBA" id="ARBA00023136"/>
    </source>
</evidence>
<comment type="similarity">
    <text evidence="3 9">Belongs to the FliF family.</text>
</comment>
<keyword evidence="4" id="KW-1003">Cell membrane</keyword>
<feature type="region of interest" description="Disordered" evidence="10">
    <location>
        <begin position="494"/>
        <end position="536"/>
    </location>
</feature>
<feature type="transmembrane region" description="Helical" evidence="11">
    <location>
        <begin position="465"/>
        <end position="483"/>
    </location>
</feature>
<feature type="domain" description="Flagellar M-ring N-terminal" evidence="12">
    <location>
        <begin position="54"/>
        <end position="227"/>
    </location>
</feature>
<evidence type="ECO:0000256" key="10">
    <source>
        <dbReference type="SAM" id="MobiDB-lite"/>
    </source>
</evidence>
<evidence type="ECO:0000256" key="3">
    <source>
        <dbReference type="ARBA" id="ARBA00007971"/>
    </source>
</evidence>
<sequence>MSDVATLPANNAELVNPTLFQRMSALDQRQRLKLVLGVVLFVVIGIVGMVMGRQSEWRVLYSNLADRDGGAVIAQLSTMNIPYKYTEGGGAILVPADRVHDLRLKMASLGLPKGSVNGFEMMESNRFGMTQFQERLTFQRGLEGELTRSIQALSSVQSARVHLALPNQNGFFREQQKPSASVLLSLHPGYSLDRTQLAGIVHLVASSVPEMDTKAVSVLDDTGKLLSNPPEGGGNNGADAEQLKFAQQIEQLYSRRILDILEPVVGKDNVKAQVTAELDFSQTESTTESHKPNQTPETSAVRSQQTVESTNGPGAAVPAGVPGATTNQPPAQAAAPINGQPQAVAAANQGATPGGGGKRESTINYEVDRTVKVVKGATGLIKRINAAVVVNNQSTVDDKGKTISVPLSDAQVEKMTALVREAVGFSKDRGDSVNLMNAAFAPEKVAGNELPLWRQPEIQDMAKSLAWPLGTLLLGALVLLGVIRPAMKTMNQPPVSLEAAEQSENAGPSLNAIEGEQPDRPLLSGPNAEASAVSAAEQRLEDARKLTRDNPAAVANIVKAWMNGEAPG</sequence>
<dbReference type="InterPro" id="IPR043427">
    <property type="entry name" value="YscJ/FliF"/>
</dbReference>
<evidence type="ECO:0000313" key="14">
    <source>
        <dbReference type="EMBL" id="QDL56069.1"/>
    </source>
</evidence>
<feature type="compositionally biased region" description="Low complexity" evidence="10">
    <location>
        <begin position="312"/>
        <end position="343"/>
    </location>
</feature>
<dbReference type="KEGG" id="rhg:EXZ61_18950"/>
<evidence type="ECO:0000256" key="8">
    <source>
        <dbReference type="ARBA" id="ARBA00023143"/>
    </source>
</evidence>
<dbReference type="GO" id="GO:0003774">
    <property type="term" value="F:cytoskeletal motor activity"/>
    <property type="evidence" value="ECO:0007669"/>
    <property type="project" value="InterPro"/>
</dbReference>
<dbReference type="Gene3D" id="3.30.300.30">
    <property type="match status" value="1"/>
</dbReference>
<comment type="subcellular location">
    <subcellularLocation>
        <location evidence="1 9">Bacterial flagellum basal body</location>
    </subcellularLocation>
    <subcellularLocation>
        <location evidence="2">Cell membrane</location>
        <topology evidence="2">Multi-pass membrane protein</topology>
    </subcellularLocation>
</comment>
<comment type="function">
    <text evidence="9">The M ring may be actively involved in energy transduction.</text>
</comment>
<keyword evidence="8 9" id="KW-0975">Bacterial flagellum</keyword>
<dbReference type="Proteomes" id="UP000317365">
    <property type="component" value="Chromosome"/>
</dbReference>
<reference evidence="15" key="1">
    <citation type="submission" date="2019-02" db="EMBL/GenBank/DDBJ databases">
        <title>Complete genome sequence of Rhodoferax sp. Gr-4.</title>
        <authorList>
            <person name="Jin L."/>
        </authorList>
    </citation>
    <scope>NUCLEOTIDE SEQUENCE [LARGE SCALE GENOMIC DNA]</scope>
    <source>
        <strain evidence="15">Gr-4</strain>
    </source>
</reference>
<dbReference type="PANTHER" id="PTHR30046">
    <property type="entry name" value="FLAGELLAR M-RING PROTEIN"/>
    <property type="match status" value="1"/>
</dbReference>
<evidence type="ECO:0000313" key="15">
    <source>
        <dbReference type="Proteomes" id="UP000317365"/>
    </source>
</evidence>
<evidence type="ECO:0000256" key="5">
    <source>
        <dbReference type="ARBA" id="ARBA00022692"/>
    </source>
</evidence>
<evidence type="ECO:0000256" key="9">
    <source>
        <dbReference type="PIRNR" id="PIRNR004862"/>
    </source>
</evidence>
<proteinExistence type="inferred from homology"/>
<dbReference type="InterPro" id="IPR006182">
    <property type="entry name" value="FliF_N_dom"/>
</dbReference>
<dbReference type="Pfam" id="PF01514">
    <property type="entry name" value="YscJ_FliF"/>
    <property type="match status" value="1"/>
</dbReference>
<keyword evidence="14" id="KW-0966">Cell projection</keyword>
<dbReference type="RefSeq" id="WP_142813344.1">
    <property type="nucleotide sequence ID" value="NZ_CP036282.1"/>
</dbReference>
<evidence type="ECO:0000256" key="4">
    <source>
        <dbReference type="ARBA" id="ARBA00022475"/>
    </source>
</evidence>
<accession>A0A515ETT6</accession>
<keyword evidence="14" id="KW-0282">Flagellum</keyword>
<dbReference type="GO" id="GO:0009431">
    <property type="term" value="C:bacterial-type flagellum basal body, MS ring"/>
    <property type="evidence" value="ECO:0007669"/>
    <property type="project" value="InterPro"/>
</dbReference>
<dbReference type="AlphaFoldDB" id="A0A515ETT6"/>
<dbReference type="EMBL" id="CP036282">
    <property type="protein sequence ID" value="QDL56069.1"/>
    <property type="molecule type" value="Genomic_DNA"/>
</dbReference>
<organism evidence="14 15">
    <name type="scientific">Rhodoferax aquaticus</name>
    <dbReference type="NCBI Taxonomy" id="2527691"/>
    <lineage>
        <taxon>Bacteria</taxon>
        <taxon>Pseudomonadati</taxon>
        <taxon>Pseudomonadota</taxon>
        <taxon>Betaproteobacteria</taxon>
        <taxon>Burkholderiales</taxon>
        <taxon>Comamonadaceae</taxon>
        <taxon>Rhodoferax</taxon>
    </lineage>
</organism>
<evidence type="ECO:0000256" key="11">
    <source>
        <dbReference type="SAM" id="Phobius"/>
    </source>
</evidence>
<dbReference type="InterPro" id="IPR045851">
    <property type="entry name" value="AMP-bd_C_sf"/>
</dbReference>
<name>A0A515ETT6_9BURK</name>
<gene>
    <name evidence="14" type="primary">fliF</name>
    <name evidence="14" type="ORF">EXZ61_18950</name>
</gene>
<feature type="domain" description="Flagellar M-ring C-terminal" evidence="13">
    <location>
        <begin position="261"/>
        <end position="440"/>
    </location>
</feature>
<keyword evidence="6 11" id="KW-1133">Transmembrane helix</keyword>
<dbReference type="InterPro" id="IPR000067">
    <property type="entry name" value="FlgMring_FliF"/>
</dbReference>
<evidence type="ECO:0000256" key="2">
    <source>
        <dbReference type="ARBA" id="ARBA00004651"/>
    </source>
</evidence>
<dbReference type="GO" id="GO:0071973">
    <property type="term" value="P:bacterial-type flagellum-dependent cell motility"/>
    <property type="evidence" value="ECO:0007669"/>
    <property type="project" value="InterPro"/>
</dbReference>
<dbReference type="GO" id="GO:0005886">
    <property type="term" value="C:plasma membrane"/>
    <property type="evidence" value="ECO:0007669"/>
    <property type="project" value="UniProtKB-SubCell"/>
</dbReference>
<feature type="compositionally biased region" description="Polar residues" evidence="10">
    <location>
        <begin position="281"/>
        <end position="311"/>
    </location>
</feature>
<feature type="region of interest" description="Disordered" evidence="10">
    <location>
        <begin position="281"/>
        <end position="361"/>
    </location>
</feature>
<dbReference type="InterPro" id="IPR013556">
    <property type="entry name" value="Flag_M-ring_C"/>
</dbReference>
<evidence type="ECO:0000259" key="13">
    <source>
        <dbReference type="Pfam" id="PF08345"/>
    </source>
</evidence>
<keyword evidence="14" id="KW-0969">Cilium</keyword>
<keyword evidence="5 11" id="KW-0812">Transmembrane</keyword>
<evidence type="ECO:0000259" key="12">
    <source>
        <dbReference type="Pfam" id="PF01514"/>
    </source>
</evidence>
<keyword evidence="7 11" id="KW-0472">Membrane</keyword>
<dbReference type="NCBIfam" id="TIGR00206">
    <property type="entry name" value="fliF"/>
    <property type="match status" value="1"/>
</dbReference>